<organism evidence="5 6">
    <name type="scientific">Mycolicibacterium chitae</name>
    <name type="common">Mycobacterium chitae</name>
    <dbReference type="NCBI Taxonomy" id="1792"/>
    <lineage>
        <taxon>Bacteria</taxon>
        <taxon>Bacillati</taxon>
        <taxon>Actinomycetota</taxon>
        <taxon>Actinomycetes</taxon>
        <taxon>Mycobacteriales</taxon>
        <taxon>Mycobacteriaceae</taxon>
        <taxon>Mycolicibacterium</taxon>
    </lineage>
</organism>
<dbReference type="PROSITE" id="PS01173">
    <property type="entry name" value="LIPASE_GDXG_HIS"/>
    <property type="match status" value="1"/>
</dbReference>
<name>A0A3S4SBT0_MYCCI</name>
<dbReference type="PANTHER" id="PTHR48081:SF30">
    <property type="entry name" value="ACETYL-HYDROLASE LIPR-RELATED"/>
    <property type="match status" value="1"/>
</dbReference>
<evidence type="ECO:0000259" key="4">
    <source>
        <dbReference type="Pfam" id="PF07859"/>
    </source>
</evidence>
<evidence type="ECO:0000256" key="2">
    <source>
        <dbReference type="ARBA" id="ARBA00022801"/>
    </source>
</evidence>
<comment type="similarity">
    <text evidence="1">Belongs to the 'GDXG' lipolytic enzyme family.</text>
</comment>
<evidence type="ECO:0000256" key="1">
    <source>
        <dbReference type="ARBA" id="ARBA00010515"/>
    </source>
</evidence>
<sequence>MAEQRVIDAVAQAYSFAAADATIDQIRSGYDASMARAGISNSVTVSQDVIGGVPGAWFRPAGTVGGVVLHLHGGGFRFGSSRSHGPLAAELAAAAAVAVFVADYRLAPEHPFPAAVDDAVAALAALIADHGAEHVVISGDSAGGGLALAALLAVKSRGGQLPAAATMQSMWADLTMRSPSVTERAGRDPLMTREQLDANAADYLGVHDPADPLASPVYGDLSGLPPLYLQVGTEEILHDDTTRVAEAIRATGGRATVEVYDGMPHVHQILLGDLPEAHSAISATADFIRDVLAIQ</sequence>
<dbReference type="PANTHER" id="PTHR48081">
    <property type="entry name" value="AB HYDROLASE SUPERFAMILY PROTEIN C4A8.06C"/>
    <property type="match status" value="1"/>
</dbReference>
<dbReference type="InterPro" id="IPR033140">
    <property type="entry name" value="Lipase_GDXG_put_SER_AS"/>
</dbReference>
<keyword evidence="2 5" id="KW-0378">Hydrolase</keyword>
<dbReference type="PROSITE" id="PS01174">
    <property type="entry name" value="LIPASE_GDXG_SER"/>
    <property type="match status" value="1"/>
</dbReference>
<dbReference type="InterPro" id="IPR013094">
    <property type="entry name" value="AB_hydrolase_3"/>
</dbReference>
<dbReference type="SUPFAM" id="SSF53474">
    <property type="entry name" value="alpha/beta-Hydrolases"/>
    <property type="match status" value="1"/>
</dbReference>
<feature type="domain" description="Alpha/beta hydrolase fold-3" evidence="4">
    <location>
        <begin position="68"/>
        <end position="266"/>
    </location>
</feature>
<dbReference type="RefSeq" id="WP_126335268.1">
    <property type="nucleotide sequence ID" value="NZ_AP022604.1"/>
</dbReference>
<dbReference type="InterPro" id="IPR029058">
    <property type="entry name" value="AB_hydrolase_fold"/>
</dbReference>
<dbReference type="AlphaFoldDB" id="A0A3S4SBT0"/>
<accession>A0A3S4SBT0</accession>
<dbReference type="InterPro" id="IPR050300">
    <property type="entry name" value="GDXG_lipolytic_enzyme"/>
</dbReference>
<dbReference type="GO" id="GO:0004806">
    <property type="term" value="F:triacylglycerol lipase activity"/>
    <property type="evidence" value="ECO:0007669"/>
    <property type="project" value="TreeGrafter"/>
</dbReference>
<protein>
    <submittedName>
        <fullName evidence="5">Alpha/beta hydrolase</fullName>
        <ecNumber evidence="5">3.1.1.83</ecNumber>
    </submittedName>
</protein>
<evidence type="ECO:0000313" key="6">
    <source>
        <dbReference type="Proteomes" id="UP000282551"/>
    </source>
</evidence>
<dbReference type="EMBL" id="LR134355">
    <property type="protein sequence ID" value="VEG49611.1"/>
    <property type="molecule type" value="Genomic_DNA"/>
</dbReference>
<reference evidence="5 6" key="1">
    <citation type="submission" date="2018-12" db="EMBL/GenBank/DDBJ databases">
        <authorList>
            <consortium name="Pathogen Informatics"/>
        </authorList>
    </citation>
    <scope>NUCLEOTIDE SEQUENCE [LARGE SCALE GENOMIC DNA]</scope>
    <source>
        <strain evidence="5 6">NCTC10485</strain>
    </source>
</reference>
<feature type="active site" evidence="3">
    <location>
        <position position="141"/>
    </location>
</feature>
<dbReference type="InterPro" id="IPR002168">
    <property type="entry name" value="Lipase_GDXG_HIS_AS"/>
</dbReference>
<proteinExistence type="inferred from homology"/>
<dbReference type="Gene3D" id="3.40.50.1820">
    <property type="entry name" value="alpha/beta hydrolase"/>
    <property type="match status" value="1"/>
</dbReference>
<dbReference type="Pfam" id="PF07859">
    <property type="entry name" value="Abhydrolase_3"/>
    <property type="match status" value="1"/>
</dbReference>
<keyword evidence="6" id="KW-1185">Reference proteome</keyword>
<dbReference type="Proteomes" id="UP000282551">
    <property type="component" value="Chromosome"/>
</dbReference>
<dbReference type="EC" id="3.1.1.83" evidence="5"/>
<evidence type="ECO:0000256" key="3">
    <source>
        <dbReference type="PROSITE-ProRule" id="PRU10038"/>
    </source>
</evidence>
<gene>
    <name evidence="5" type="primary">mlhB_3</name>
    <name evidence="5" type="ORF">NCTC10485_03922</name>
</gene>
<dbReference type="OrthoDB" id="9803828at2"/>
<evidence type="ECO:0000313" key="5">
    <source>
        <dbReference type="EMBL" id="VEG49611.1"/>
    </source>
</evidence>